<accession>A0AAU9IDW9</accession>
<dbReference type="Proteomes" id="UP001162131">
    <property type="component" value="Unassembled WGS sequence"/>
</dbReference>
<reference evidence="1" key="1">
    <citation type="submission" date="2021-09" db="EMBL/GenBank/DDBJ databases">
        <authorList>
            <consortium name="AG Swart"/>
            <person name="Singh M."/>
            <person name="Singh A."/>
            <person name="Seah K."/>
            <person name="Emmerich C."/>
        </authorList>
    </citation>
    <scope>NUCLEOTIDE SEQUENCE</scope>
    <source>
        <strain evidence="1">ATCC30299</strain>
    </source>
</reference>
<protein>
    <submittedName>
        <fullName evidence="1">Uncharacterized protein</fullName>
    </submittedName>
</protein>
<organism evidence="1 2">
    <name type="scientific">Blepharisma stoltei</name>
    <dbReference type="NCBI Taxonomy" id="1481888"/>
    <lineage>
        <taxon>Eukaryota</taxon>
        <taxon>Sar</taxon>
        <taxon>Alveolata</taxon>
        <taxon>Ciliophora</taxon>
        <taxon>Postciliodesmatophora</taxon>
        <taxon>Heterotrichea</taxon>
        <taxon>Heterotrichida</taxon>
        <taxon>Blepharismidae</taxon>
        <taxon>Blepharisma</taxon>
    </lineage>
</organism>
<proteinExistence type="predicted"/>
<evidence type="ECO:0000313" key="1">
    <source>
        <dbReference type="EMBL" id="CAG9312631.1"/>
    </source>
</evidence>
<gene>
    <name evidence="1" type="ORF">BSTOLATCC_MIC7158</name>
</gene>
<dbReference type="AlphaFoldDB" id="A0AAU9IDW9"/>
<comment type="caution">
    <text evidence="1">The sequence shown here is derived from an EMBL/GenBank/DDBJ whole genome shotgun (WGS) entry which is preliminary data.</text>
</comment>
<keyword evidence="2" id="KW-1185">Reference proteome</keyword>
<name>A0AAU9IDW9_9CILI</name>
<sequence>MRLYTACQLNIITLLKKKAKSLIPNINQIPLIIRDHVSNVQITNELKTNNQGCLISWKFLLESLPQAKLLEIEAELARSFAKNSLRTQSM</sequence>
<dbReference type="EMBL" id="CAJZBQ010000008">
    <property type="protein sequence ID" value="CAG9312631.1"/>
    <property type="molecule type" value="Genomic_DNA"/>
</dbReference>
<evidence type="ECO:0000313" key="2">
    <source>
        <dbReference type="Proteomes" id="UP001162131"/>
    </source>
</evidence>